<dbReference type="Gene3D" id="3.40.50.1820">
    <property type="entry name" value="alpha/beta hydrolase"/>
    <property type="match status" value="1"/>
</dbReference>
<proteinExistence type="predicted"/>
<accession>A0A0K1PGK6</accession>
<keyword evidence="1" id="KW-0378">Hydrolase</keyword>
<feature type="domain" description="BD-FAE-like" evidence="2">
    <location>
        <begin position="18"/>
        <end position="209"/>
    </location>
</feature>
<dbReference type="AlphaFoldDB" id="A0A0K1PGK6"/>
<dbReference type="PANTHER" id="PTHR48081:SF33">
    <property type="entry name" value="KYNURENINE FORMAMIDASE"/>
    <property type="match status" value="1"/>
</dbReference>
<name>A0A0K1PGK6_9BACT</name>
<dbReference type="SUPFAM" id="SSF53474">
    <property type="entry name" value="alpha/beta-Hydrolases"/>
    <property type="match status" value="1"/>
</dbReference>
<sequence length="264" mass="28793">MRLDVPYVSASSDPKQQLDLYLPRETKPFPMVVFVHGGYWSAQDRRWLQPVLGTYGNVGAALAHRGIGAAIVGYRQFPQVQRGDDSLDDIARAIRFVAQSAAKLGADPLRIFVMGHSAGGHLASLLAMDPRILQRNDVAPGTVAGVISVDGIFDLRASLRYLKADQVKVMSTLFGPDDAALAEHSTIHHLGSDHPPILFVDSTDDEEICREGFRALRELAQRDANAEFVELDGLGHNEIIIRAGMSDDPITTVVARFVAEGRGR</sequence>
<dbReference type="STRING" id="1391653.AKJ08_3060"/>
<dbReference type="InterPro" id="IPR049492">
    <property type="entry name" value="BD-FAE-like_dom"/>
</dbReference>
<dbReference type="GO" id="GO:0016787">
    <property type="term" value="F:hydrolase activity"/>
    <property type="evidence" value="ECO:0007669"/>
    <property type="project" value="UniProtKB-KW"/>
</dbReference>
<dbReference type="EMBL" id="CP012332">
    <property type="protein sequence ID" value="AKU92673.1"/>
    <property type="molecule type" value="Genomic_DNA"/>
</dbReference>
<dbReference type="Pfam" id="PF20434">
    <property type="entry name" value="BD-FAE"/>
    <property type="match status" value="1"/>
</dbReference>
<evidence type="ECO:0000259" key="2">
    <source>
        <dbReference type="Pfam" id="PF20434"/>
    </source>
</evidence>
<dbReference type="PANTHER" id="PTHR48081">
    <property type="entry name" value="AB HYDROLASE SUPERFAMILY PROTEIN C4A8.06C"/>
    <property type="match status" value="1"/>
</dbReference>
<dbReference type="Proteomes" id="UP000055590">
    <property type="component" value="Chromosome"/>
</dbReference>
<organism evidence="3 4">
    <name type="scientific">Vulgatibacter incomptus</name>
    <dbReference type="NCBI Taxonomy" id="1391653"/>
    <lineage>
        <taxon>Bacteria</taxon>
        <taxon>Pseudomonadati</taxon>
        <taxon>Myxococcota</taxon>
        <taxon>Myxococcia</taxon>
        <taxon>Myxococcales</taxon>
        <taxon>Cystobacterineae</taxon>
        <taxon>Vulgatibacteraceae</taxon>
        <taxon>Vulgatibacter</taxon>
    </lineage>
</organism>
<keyword evidence="4" id="KW-1185">Reference proteome</keyword>
<evidence type="ECO:0000313" key="3">
    <source>
        <dbReference type="EMBL" id="AKU92673.1"/>
    </source>
</evidence>
<evidence type="ECO:0000313" key="4">
    <source>
        <dbReference type="Proteomes" id="UP000055590"/>
    </source>
</evidence>
<gene>
    <name evidence="3" type="ORF">AKJ08_3060</name>
</gene>
<evidence type="ECO:0000256" key="1">
    <source>
        <dbReference type="ARBA" id="ARBA00022801"/>
    </source>
</evidence>
<reference evidence="3 4" key="1">
    <citation type="submission" date="2015-08" db="EMBL/GenBank/DDBJ databases">
        <authorList>
            <person name="Babu N.S."/>
            <person name="Beckwith C.J."/>
            <person name="Beseler K.G."/>
            <person name="Brison A."/>
            <person name="Carone J.V."/>
            <person name="Caskin T.P."/>
            <person name="Diamond M."/>
            <person name="Durham M.E."/>
            <person name="Foxe J.M."/>
            <person name="Go M."/>
            <person name="Henderson B.A."/>
            <person name="Jones I.B."/>
            <person name="McGettigan J.A."/>
            <person name="Micheletti S.J."/>
            <person name="Nasrallah M.E."/>
            <person name="Ortiz D."/>
            <person name="Piller C.R."/>
            <person name="Privatt S.R."/>
            <person name="Schneider S.L."/>
            <person name="Sharp S."/>
            <person name="Smith T.C."/>
            <person name="Stanton J.D."/>
            <person name="Ullery H.E."/>
            <person name="Wilson R.J."/>
            <person name="Serrano M.G."/>
            <person name="Buck G."/>
            <person name="Lee V."/>
            <person name="Wang Y."/>
            <person name="Carvalho R."/>
            <person name="Voegtly L."/>
            <person name="Shi R."/>
            <person name="Duckworth R."/>
            <person name="Johnson A."/>
            <person name="Loviza R."/>
            <person name="Walstead R."/>
            <person name="Shah Z."/>
            <person name="Kiflezghi M."/>
            <person name="Wade K."/>
            <person name="Ball S.L."/>
            <person name="Bradley K.W."/>
            <person name="Asai D.J."/>
            <person name="Bowman C.A."/>
            <person name="Russell D.A."/>
            <person name="Pope W.H."/>
            <person name="Jacobs-Sera D."/>
            <person name="Hendrix R.W."/>
            <person name="Hatfull G.F."/>
        </authorList>
    </citation>
    <scope>NUCLEOTIDE SEQUENCE [LARGE SCALE GENOMIC DNA]</scope>
    <source>
        <strain evidence="3 4">DSM 27710</strain>
    </source>
</reference>
<dbReference type="InterPro" id="IPR050300">
    <property type="entry name" value="GDXG_lipolytic_enzyme"/>
</dbReference>
<protein>
    <submittedName>
        <fullName evidence="3">Esterase/lipase</fullName>
    </submittedName>
</protein>
<dbReference type="KEGG" id="vin:AKJ08_3060"/>
<dbReference type="InterPro" id="IPR029058">
    <property type="entry name" value="AB_hydrolase_fold"/>
</dbReference>